<dbReference type="OrthoDB" id="6902912at2"/>
<accession>A0A1I0JN94</accession>
<gene>
    <name evidence="1" type="ORF">SAMN05216197_1688</name>
</gene>
<dbReference type="Proteomes" id="UP000182332">
    <property type="component" value="Unassembled WGS sequence"/>
</dbReference>
<evidence type="ECO:0000313" key="1">
    <source>
        <dbReference type="EMBL" id="SEU12017.1"/>
    </source>
</evidence>
<name>A0A1I0JN94_9PSED</name>
<evidence type="ECO:0008006" key="3">
    <source>
        <dbReference type="Google" id="ProtNLM"/>
    </source>
</evidence>
<dbReference type="EMBL" id="FOHW01000068">
    <property type="protein sequence ID" value="SEU12017.1"/>
    <property type="molecule type" value="Genomic_DNA"/>
</dbReference>
<evidence type="ECO:0000313" key="2">
    <source>
        <dbReference type="Proteomes" id="UP000182332"/>
    </source>
</evidence>
<organism evidence="1 2">
    <name type="scientific">Pseudomonas graminis</name>
    <dbReference type="NCBI Taxonomy" id="158627"/>
    <lineage>
        <taxon>Bacteria</taxon>
        <taxon>Pseudomonadati</taxon>
        <taxon>Pseudomonadota</taxon>
        <taxon>Gammaproteobacteria</taxon>
        <taxon>Pseudomonadales</taxon>
        <taxon>Pseudomonadaceae</taxon>
        <taxon>Pseudomonas</taxon>
    </lineage>
</organism>
<proteinExistence type="predicted"/>
<dbReference type="RefSeq" id="WP_074893617.1">
    <property type="nucleotide sequence ID" value="NZ_FOHW01000068.1"/>
</dbReference>
<sequence>MSGFVEVKTAELQGMALDWAVTGTGCLTIEQNGLRFDQQHRPTVGGDFEIPYQPSTNWGQGGLLISRFLMDFSCDHTETIGAALCDENGMYLNDHMSYGPTHLIAACRALVTYKTGEWVCIPKELLS</sequence>
<dbReference type="AlphaFoldDB" id="A0A1I0JN94"/>
<protein>
    <recommendedName>
        <fullName evidence="3">DUF2591 domain-containing protein</fullName>
    </recommendedName>
</protein>
<reference evidence="1 2" key="1">
    <citation type="submission" date="2016-10" db="EMBL/GenBank/DDBJ databases">
        <authorList>
            <person name="de Groot N.N."/>
        </authorList>
    </citation>
    <scope>NUCLEOTIDE SEQUENCE [LARGE SCALE GENOMIC DNA]</scope>
    <source>
        <strain evidence="1 2">DSM 11363</strain>
    </source>
</reference>
<dbReference type="Pfam" id="PF10765">
    <property type="entry name" value="Phage_P22_NinX"/>
    <property type="match status" value="1"/>
</dbReference>
<dbReference type="InterPro" id="IPR019701">
    <property type="entry name" value="Phage_P22_NinX"/>
</dbReference>